<comment type="subcellular location">
    <subcellularLocation>
        <location evidence="1">Membrane</location>
        <topology evidence="1">Multi-pass membrane protein</topology>
    </subcellularLocation>
</comment>
<feature type="transmembrane region" description="Helical" evidence="7">
    <location>
        <begin position="453"/>
        <end position="476"/>
    </location>
</feature>
<evidence type="ECO:0000256" key="1">
    <source>
        <dbReference type="ARBA" id="ARBA00004141"/>
    </source>
</evidence>
<gene>
    <name evidence="9" type="ORF">EHS24_001230</name>
</gene>
<keyword evidence="10" id="KW-1185">Reference proteome</keyword>
<organism evidence="9 10">
    <name type="scientific">Apiotrichum porosum</name>
    <dbReference type="NCBI Taxonomy" id="105984"/>
    <lineage>
        <taxon>Eukaryota</taxon>
        <taxon>Fungi</taxon>
        <taxon>Dikarya</taxon>
        <taxon>Basidiomycota</taxon>
        <taxon>Agaricomycotina</taxon>
        <taxon>Tremellomycetes</taxon>
        <taxon>Trichosporonales</taxon>
        <taxon>Trichosporonaceae</taxon>
        <taxon>Apiotrichum</taxon>
    </lineage>
</organism>
<sequence length="595" mass="63989">MSAVTHSLTADDAKFRDDKPEVEHREGDATDSSPEPASFLDMEYDNDDQEPELHARTYVALAALFVLNYVQVFALNGPPSVLSYIGTDLNATAQQQWVPNALSLVQAVGGPVIAFASDTFQARKIILIVSCLFSLVGAAIAPGAKDIYRLIVSQILIGIGFAAAPLAFAIPSEILPRKWRPLAQSLANVAGSLGSLCAPLITGALTKKSEHNGWRNFYWIQTAMWGATVICLLVGYRPPKRHSFLDNLTMKQKISRLDLPGMFLLTCALTLLLAGLSLGGNPWPWGDYRVLVPLVLGIVFLVVFAVYEWKGTSTGILHHQLFKRRTFAVCIVLIFIEGILLFSVMIFYPQLTTIFTTDPFISSLRQMPYWVAASVCTVIYGFWSSKRRTVRSPVIVGFALLTAGVAGLATVQPLQSTNAIIFSGLAGIGFAGPLILLIAAVQLSVPHHLIATATAVLTSSRAVAASVFTAIFGAAVSSEMPVKLPAYTAAAAIKAGLDPQYVSQFVGDMLGGDTSALQSIPGITLTIIEAGKAAVLQANADSFRYVFIIAAPFGAAACLISWFIGDLSDVMNYHVDAPVEELHAREKHEHHSTNA</sequence>
<dbReference type="Gene3D" id="1.20.1250.20">
    <property type="entry name" value="MFS general substrate transporter like domains"/>
    <property type="match status" value="1"/>
</dbReference>
<feature type="region of interest" description="Disordered" evidence="6">
    <location>
        <begin position="1"/>
        <end position="43"/>
    </location>
</feature>
<keyword evidence="5 7" id="KW-0472">Membrane</keyword>
<dbReference type="EMBL" id="RSCE01000010">
    <property type="protein sequence ID" value="RSH79191.1"/>
    <property type="molecule type" value="Genomic_DNA"/>
</dbReference>
<dbReference type="GeneID" id="39585773"/>
<keyword evidence="3 7" id="KW-0812">Transmembrane</keyword>
<dbReference type="AlphaFoldDB" id="A0A427XJX2"/>
<feature type="transmembrane region" description="Helical" evidence="7">
    <location>
        <begin position="327"/>
        <end position="347"/>
    </location>
</feature>
<evidence type="ECO:0000256" key="2">
    <source>
        <dbReference type="ARBA" id="ARBA00022448"/>
    </source>
</evidence>
<keyword evidence="2" id="KW-0813">Transport</keyword>
<evidence type="ECO:0000313" key="9">
    <source>
        <dbReference type="EMBL" id="RSH79191.1"/>
    </source>
</evidence>
<feature type="transmembrane region" description="Helical" evidence="7">
    <location>
        <begin position="125"/>
        <end position="144"/>
    </location>
</feature>
<evidence type="ECO:0000256" key="7">
    <source>
        <dbReference type="SAM" id="Phobius"/>
    </source>
</evidence>
<keyword evidence="4 7" id="KW-1133">Transmembrane helix</keyword>
<feature type="compositionally biased region" description="Basic and acidic residues" evidence="6">
    <location>
        <begin position="9"/>
        <end position="28"/>
    </location>
</feature>
<feature type="transmembrane region" description="Helical" evidence="7">
    <location>
        <begin position="395"/>
        <end position="414"/>
    </location>
</feature>
<dbReference type="InterPro" id="IPR020846">
    <property type="entry name" value="MFS_dom"/>
</dbReference>
<evidence type="ECO:0000256" key="4">
    <source>
        <dbReference type="ARBA" id="ARBA00022989"/>
    </source>
</evidence>
<evidence type="ECO:0000256" key="6">
    <source>
        <dbReference type="SAM" id="MobiDB-lite"/>
    </source>
</evidence>
<name>A0A427XJX2_9TREE</name>
<feature type="transmembrane region" description="Helical" evidence="7">
    <location>
        <begin position="257"/>
        <end position="278"/>
    </location>
</feature>
<feature type="domain" description="Major facilitator superfamily (MFS) profile" evidence="8">
    <location>
        <begin position="57"/>
        <end position="569"/>
    </location>
</feature>
<dbReference type="Pfam" id="PF06609">
    <property type="entry name" value="TRI12"/>
    <property type="match status" value="1"/>
</dbReference>
<comment type="caution">
    <text evidence="9">The sequence shown here is derived from an EMBL/GenBank/DDBJ whole genome shotgun (WGS) entry which is preliminary data.</text>
</comment>
<dbReference type="InterPro" id="IPR010573">
    <property type="entry name" value="MFS_Str1/Tri12-like"/>
</dbReference>
<dbReference type="Proteomes" id="UP000279236">
    <property type="component" value="Unassembled WGS sequence"/>
</dbReference>
<proteinExistence type="predicted"/>
<evidence type="ECO:0000313" key="10">
    <source>
        <dbReference type="Proteomes" id="UP000279236"/>
    </source>
</evidence>
<dbReference type="PROSITE" id="PS50850">
    <property type="entry name" value="MFS"/>
    <property type="match status" value="1"/>
</dbReference>
<dbReference type="GO" id="GO:0005886">
    <property type="term" value="C:plasma membrane"/>
    <property type="evidence" value="ECO:0007669"/>
    <property type="project" value="TreeGrafter"/>
</dbReference>
<dbReference type="PANTHER" id="PTHR23501">
    <property type="entry name" value="MAJOR FACILITATOR SUPERFAMILY"/>
    <property type="match status" value="1"/>
</dbReference>
<dbReference type="CDD" id="cd06179">
    <property type="entry name" value="MFS_TRI12_like"/>
    <property type="match status" value="1"/>
</dbReference>
<feature type="transmembrane region" description="Helical" evidence="7">
    <location>
        <begin position="290"/>
        <end position="307"/>
    </location>
</feature>
<feature type="transmembrane region" description="Helical" evidence="7">
    <location>
        <begin position="182"/>
        <end position="205"/>
    </location>
</feature>
<dbReference type="OrthoDB" id="2587356at2759"/>
<feature type="transmembrane region" description="Helical" evidence="7">
    <location>
        <begin position="150"/>
        <end position="170"/>
    </location>
</feature>
<feature type="transmembrane region" description="Helical" evidence="7">
    <location>
        <begin position="217"/>
        <end position="236"/>
    </location>
</feature>
<accession>A0A427XJX2</accession>
<dbReference type="InterPro" id="IPR036259">
    <property type="entry name" value="MFS_trans_sf"/>
</dbReference>
<reference evidence="9 10" key="1">
    <citation type="submission" date="2018-11" db="EMBL/GenBank/DDBJ databases">
        <title>Genome sequence of Apiotrichum porosum DSM 27194.</title>
        <authorList>
            <person name="Aliyu H."/>
            <person name="Gorte O."/>
            <person name="Ochsenreither K."/>
        </authorList>
    </citation>
    <scope>NUCLEOTIDE SEQUENCE [LARGE SCALE GENOMIC DNA]</scope>
    <source>
        <strain evidence="9 10">DSM 27194</strain>
    </source>
</reference>
<dbReference type="GO" id="GO:0022857">
    <property type="term" value="F:transmembrane transporter activity"/>
    <property type="evidence" value="ECO:0007669"/>
    <property type="project" value="InterPro"/>
</dbReference>
<dbReference type="SUPFAM" id="SSF103473">
    <property type="entry name" value="MFS general substrate transporter"/>
    <property type="match status" value="1"/>
</dbReference>
<feature type="transmembrane region" description="Helical" evidence="7">
    <location>
        <begin position="545"/>
        <end position="564"/>
    </location>
</feature>
<feature type="transmembrane region" description="Helical" evidence="7">
    <location>
        <begin position="367"/>
        <end position="383"/>
    </location>
</feature>
<evidence type="ECO:0000259" key="8">
    <source>
        <dbReference type="PROSITE" id="PS50850"/>
    </source>
</evidence>
<protein>
    <recommendedName>
        <fullName evidence="8">Major facilitator superfamily (MFS) profile domain-containing protein</fullName>
    </recommendedName>
</protein>
<dbReference type="InterPro" id="IPR053791">
    <property type="entry name" value="MFS_Tri12-like"/>
</dbReference>
<evidence type="ECO:0000256" key="5">
    <source>
        <dbReference type="ARBA" id="ARBA00023136"/>
    </source>
</evidence>
<dbReference type="RefSeq" id="XP_028474338.1">
    <property type="nucleotide sequence ID" value="XM_028617031.1"/>
</dbReference>
<feature type="transmembrane region" description="Helical" evidence="7">
    <location>
        <begin position="420"/>
        <end position="441"/>
    </location>
</feature>
<evidence type="ECO:0000256" key="3">
    <source>
        <dbReference type="ARBA" id="ARBA00022692"/>
    </source>
</evidence>
<dbReference type="PANTHER" id="PTHR23501:SF195">
    <property type="entry name" value="PEP5"/>
    <property type="match status" value="1"/>
</dbReference>